<dbReference type="Pfam" id="PF03583">
    <property type="entry name" value="LIP"/>
    <property type="match status" value="1"/>
</dbReference>
<feature type="signal peptide" evidence="2">
    <location>
        <begin position="1"/>
        <end position="20"/>
    </location>
</feature>
<feature type="chain" id="PRO_5030887786" evidence="2">
    <location>
        <begin position="21"/>
        <end position="416"/>
    </location>
</feature>
<dbReference type="PANTHER" id="PTHR34853">
    <property type="match status" value="1"/>
</dbReference>
<organism evidence="3 4">
    <name type="scientific">Novosphingobium sediminicola</name>
    <dbReference type="NCBI Taxonomy" id="563162"/>
    <lineage>
        <taxon>Bacteria</taxon>
        <taxon>Pseudomonadati</taxon>
        <taxon>Pseudomonadota</taxon>
        <taxon>Alphaproteobacteria</taxon>
        <taxon>Sphingomonadales</taxon>
        <taxon>Sphingomonadaceae</taxon>
        <taxon>Novosphingobium</taxon>
    </lineage>
</organism>
<reference evidence="3 4" key="1">
    <citation type="submission" date="2020-08" db="EMBL/GenBank/DDBJ databases">
        <title>Genomic Encyclopedia of Type Strains, Phase IV (KMG-IV): sequencing the most valuable type-strain genomes for metagenomic binning, comparative biology and taxonomic classification.</title>
        <authorList>
            <person name="Goeker M."/>
        </authorList>
    </citation>
    <scope>NUCLEOTIDE SEQUENCE [LARGE SCALE GENOMIC DNA]</scope>
    <source>
        <strain evidence="3 4">DSM 27057</strain>
    </source>
</reference>
<dbReference type="InterPro" id="IPR005152">
    <property type="entry name" value="Lipase_secreted"/>
</dbReference>
<keyword evidence="4" id="KW-1185">Reference proteome</keyword>
<name>A0A7W6CMD9_9SPHN</name>
<feature type="region of interest" description="Disordered" evidence="1">
    <location>
        <begin position="392"/>
        <end position="416"/>
    </location>
</feature>
<dbReference type="EMBL" id="JACIDX010000009">
    <property type="protein sequence ID" value="MBB3955641.1"/>
    <property type="molecule type" value="Genomic_DNA"/>
</dbReference>
<dbReference type="SUPFAM" id="SSF53474">
    <property type="entry name" value="alpha/beta-Hydrolases"/>
    <property type="match status" value="1"/>
</dbReference>
<dbReference type="GO" id="GO:0004806">
    <property type="term" value="F:triacylglycerol lipase activity"/>
    <property type="evidence" value="ECO:0007669"/>
    <property type="project" value="InterPro"/>
</dbReference>
<keyword evidence="3" id="KW-0378">Hydrolase</keyword>
<accession>A0A7W6CMD9</accession>
<keyword evidence="2" id="KW-0732">Signal</keyword>
<evidence type="ECO:0000313" key="3">
    <source>
        <dbReference type="EMBL" id="MBB3955641.1"/>
    </source>
</evidence>
<dbReference type="InterPro" id="IPR029058">
    <property type="entry name" value="AB_hydrolase_fold"/>
</dbReference>
<dbReference type="AlphaFoldDB" id="A0A7W6CMD9"/>
<sequence length="416" mass="43979">MRKSITLTLGAAALASAALAAGGDTDPFFGDGGVSDFYRWDGKLNQPGQILRREPLGEGFYADHASSAERILYSSTDGRFGRGVVEASGMLYLPKGKAPKGGWPLVVWGHGTMGIADVCAPSWKKPTPRDGTYVDAWLQAGFAVVAPDYQGLGTRGVHTYVQRKGEGYSVLDAARAALKAAPGMIANRVILTGQSQGSGAVLNATYLQPAYAPDVKLLGTVATALVWRAENRADTASDVTGADPARYYIMRMYGGGLFPGSPAPDTLLTEKGKLLREAARKGCSRDIVPVARDNGVTGENAFTRPPQDMARFMDITAVPAKPMHVPLLIATGLADATIPTPTQYAAVQAMCSKGNPVIWRKYNGVTHSGTSNYALRDAIPFARDLLAGKHPASNCGSITPPGPIQPSDESIPFQDK</sequence>
<dbReference type="PANTHER" id="PTHR34853:SF1">
    <property type="entry name" value="LIPASE 5"/>
    <property type="match status" value="1"/>
</dbReference>
<comment type="caution">
    <text evidence="3">The sequence shown here is derived from an EMBL/GenBank/DDBJ whole genome shotgun (WGS) entry which is preliminary data.</text>
</comment>
<protein>
    <submittedName>
        <fullName evidence="3">Dienelactone hydrolase</fullName>
    </submittedName>
</protein>
<evidence type="ECO:0000313" key="4">
    <source>
        <dbReference type="Proteomes" id="UP000548867"/>
    </source>
</evidence>
<dbReference type="Proteomes" id="UP000548867">
    <property type="component" value="Unassembled WGS sequence"/>
</dbReference>
<dbReference type="PIRSF" id="PIRSF029171">
    <property type="entry name" value="Esterase_LipA"/>
    <property type="match status" value="1"/>
</dbReference>
<dbReference type="Gene3D" id="3.40.50.1820">
    <property type="entry name" value="alpha/beta hydrolase"/>
    <property type="match status" value="2"/>
</dbReference>
<dbReference type="GO" id="GO:0016042">
    <property type="term" value="P:lipid catabolic process"/>
    <property type="evidence" value="ECO:0007669"/>
    <property type="project" value="InterPro"/>
</dbReference>
<dbReference type="RefSeq" id="WP_183626113.1">
    <property type="nucleotide sequence ID" value="NZ_JACIDX010000009.1"/>
</dbReference>
<evidence type="ECO:0000256" key="2">
    <source>
        <dbReference type="SAM" id="SignalP"/>
    </source>
</evidence>
<gene>
    <name evidence="3" type="ORF">GGR38_002597</name>
</gene>
<evidence type="ECO:0000256" key="1">
    <source>
        <dbReference type="SAM" id="MobiDB-lite"/>
    </source>
</evidence>
<proteinExistence type="predicted"/>